<sequence>MMSWPWISMSSRVGPRLVVVVVAVVAIVRGWSSTSHHRVPIAAAEITVNVFHGQGTISNNLEFRLLQIHIASRHFTFCTFRFVLKHPRFQQIMLPSRLVIVSRRTLGKIRVLRDY</sequence>
<dbReference type="EMBL" id="HBFW01024393">
    <property type="protein sequence ID" value="CAD8944497.1"/>
    <property type="molecule type" value="Transcribed_RNA"/>
</dbReference>
<dbReference type="AlphaFoldDB" id="A0A7S1GR19"/>
<reference evidence="1" key="1">
    <citation type="submission" date="2021-01" db="EMBL/GenBank/DDBJ databases">
        <authorList>
            <person name="Corre E."/>
            <person name="Pelletier E."/>
            <person name="Niang G."/>
            <person name="Scheremetjew M."/>
            <person name="Finn R."/>
            <person name="Kale V."/>
            <person name="Holt S."/>
            <person name="Cochrane G."/>
            <person name="Meng A."/>
            <person name="Brown T."/>
            <person name="Cohen L."/>
        </authorList>
    </citation>
    <scope>NUCLEOTIDE SEQUENCE</scope>
    <source>
        <strain evidence="1">ECT3854</strain>
    </source>
</reference>
<gene>
    <name evidence="1" type="ORF">CTEN0397_LOCUS15657</name>
</gene>
<accession>A0A7S1GR19</accession>
<organism evidence="1">
    <name type="scientific">Cyclophora tenuis</name>
    <name type="common">Marine diatom</name>
    <dbReference type="NCBI Taxonomy" id="216820"/>
    <lineage>
        <taxon>Eukaryota</taxon>
        <taxon>Sar</taxon>
        <taxon>Stramenopiles</taxon>
        <taxon>Ochrophyta</taxon>
        <taxon>Bacillariophyta</taxon>
        <taxon>Fragilariophyceae</taxon>
        <taxon>Fragilariophycidae</taxon>
        <taxon>Cyclophorales</taxon>
        <taxon>Cyclophoraceae</taxon>
        <taxon>Cyclophora</taxon>
    </lineage>
</organism>
<name>A0A7S1GR19_CYCTE</name>
<proteinExistence type="predicted"/>
<evidence type="ECO:0000313" key="1">
    <source>
        <dbReference type="EMBL" id="CAD8944497.1"/>
    </source>
</evidence>
<protein>
    <submittedName>
        <fullName evidence="1">Uncharacterized protein</fullName>
    </submittedName>
</protein>